<accession>A0A840DZT5</accession>
<dbReference type="AlphaFoldDB" id="A0A840DZT5"/>
<comment type="caution">
    <text evidence="2">The sequence shown here is derived from an EMBL/GenBank/DDBJ whole genome shotgun (WGS) entry which is preliminary data.</text>
</comment>
<dbReference type="RefSeq" id="WP_183185977.1">
    <property type="nucleotide sequence ID" value="NZ_BMNP01000035.1"/>
</dbReference>
<evidence type="ECO:0000313" key="3">
    <source>
        <dbReference type="Proteomes" id="UP000559598"/>
    </source>
</evidence>
<evidence type="ECO:0000313" key="2">
    <source>
        <dbReference type="EMBL" id="MBB4075488.1"/>
    </source>
</evidence>
<dbReference type="InterPro" id="IPR024775">
    <property type="entry name" value="DinB-like"/>
</dbReference>
<proteinExistence type="predicted"/>
<keyword evidence="3" id="KW-1185">Reference proteome</keyword>
<dbReference type="InterPro" id="IPR034660">
    <property type="entry name" value="DinB/YfiT-like"/>
</dbReference>
<dbReference type="Gene3D" id="1.20.120.450">
    <property type="entry name" value="dinb family like domain"/>
    <property type="match status" value="1"/>
</dbReference>
<protein>
    <submittedName>
        <fullName evidence="2">Putative damage-inducible protein DinB</fullName>
    </submittedName>
</protein>
<name>A0A840DZT5_9BACL</name>
<organism evidence="2 3">
    <name type="scientific">Anoxybacteroides voinovskiense</name>
    <dbReference type="NCBI Taxonomy" id="230470"/>
    <lineage>
        <taxon>Bacteria</taxon>
        <taxon>Bacillati</taxon>
        <taxon>Bacillota</taxon>
        <taxon>Bacilli</taxon>
        <taxon>Bacillales</taxon>
        <taxon>Anoxybacillaceae</taxon>
        <taxon>Anoxybacteroides</taxon>
    </lineage>
</organism>
<dbReference type="Pfam" id="PF12867">
    <property type="entry name" value="DinB_2"/>
    <property type="match status" value="1"/>
</dbReference>
<sequence length="152" mass="18056">MEKRHEVLFQQLEDYRRELLRVLDGLSEEEADIVPKGFSNNIRWNLGHVYLDQYLWIQHVTKEPILFPEGFRDWFGFGTSPAAWKTQPPSLSVLKELLAEQPKKIREWYGERLEEQFAPTESGMYTIAQVLVRTIFHEGQHLAKIQDIRRFL</sequence>
<dbReference type="SUPFAM" id="SSF109854">
    <property type="entry name" value="DinB/YfiT-like putative metalloenzymes"/>
    <property type="match status" value="1"/>
</dbReference>
<dbReference type="Proteomes" id="UP000559598">
    <property type="component" value="Unassembled WGS sequence"/>
</dbReference>
<gene>
    <name evidence="2" type="ORF">GGR02_003322</name>
</gene>
<dbReference type="EMBL" id="JACIDE010000033">
    <property type="protein sequence ID" value="MBB4075488.1"/>
    <property type="molecule type" value="Genomic_DNA"/>
</dbReference>
<reference evidence="2 3" key="1">
    <citation type="submission" date="2020-08" db="EMBL/GenBank/DDBJ databases">
        <title>Genomic Encyclopedia of Type Strains, Phase IV (KMG-IV): sequencing the most valuable type-strain genomes for metagenomic binning, comparative biology and taxonomic classification.</title>
        <authorList>
            <person name="Goeker M."/>
        </authorList>
    </citation>
    <scope>NUCLEOTIDE SEQUENCE [LARGE SCALE GENOMIC DNA]</scope>
    <source>
        <strain evidence="2 3">DSM 17075</strain>
    </source>
</reference>
<feature type="domain" description="DinB-like" evidence="1">
    <location>
        <begin position="11"/>
        <end position="143"/>
    </location>
</feature>
<evidence type="ECO:0000259" key="1">
    <source>
        <dbReference type="Pfam" id="PF12867"/>
    </source>
</evidence>